<organism evidence="2 3">
    <name type="scientific">Streptomyces viridochromogenes</name>
    <dbReference type="NCBI Taxonomy" id="1938"/>
    <lineage>
        <taxon>Bacteria</taxon>
        <taxon>Bacillati</taxon>
        <taxon>Actinomycetota</taxon>
        <taxon>Actinomycetes</taxon>
        <taxon>Kitasatosporales</taxon>
        <taxon>Streptomycetaceae</taxon>
        <taxon>Streptomyces</taxon>
    </lineage>
</organism>
<dbReference type="InterPro" id="IPR013901">
    <property type="entry name" value="Anthrone_oxy"/>
</dbReference>
<dbReference type="OrthoDB" id="428263at2"/>
<accession>A0A0L8KGY5</accession>
<dbReference type="AlphaFoldDB" id="A0A0L8KGY5"/>
<dbReference type="Pfam" id="PF08592">
    <property type="entry name" value="Anthrone_oxy"/>
    <property type="match status" value="1"/>
</dbReference>
<keyword evidence="1" id="KW-0812">Transmembrane</keyword>
<feature type="transmembrane region" description="Helical" evidence="1">
    <location>
        <begin position="60"/>
        <end position="79"/>
    </location>
</feature>
<evidence type="ECO:0000256" key="1">
    <source>
        <dbReference type="SAM" id="Phobius"/>
    </source>
</evidence>
<proteinExistence type="predicted"/>
<keyword evidence="1" id="KW-0472">Membrane</keyword>
<sequence>MTQNRGGKGAGAVLGTATAATGLLAGVWFAYVCSVMPALARSDDRVYVQVMRDINDVIQNPAFFAVFFGAPLLAAVAAWQHRAGRARPWTLAALVLAVAVFLVTSAANVPLNDALASAQDPTAARAAFAGPWVAWNAVRAVLTTAGFACLLRALTVRNAR</sequence>
<evidence type="ECO:0000313" key="2">
    <source>
        <dbReference type="EMBL" id="KOG25140.1"/>
    </source>
</evidence>
<keyword evidence="1" id="KW-1133">Transmembrane helix</keyword>
<gene>
    <name evidence="2" type="ORF">ADK34_18165</name>
</gene>
<protein>
    <submittedName>
        <fullName evidence="2">Membrane protein</fullName>
    </submittedName>
</protein>
<evidence type="ECO:0000313" key="3">
    <source>
        <dbReference type="Proteomes" id="UP000037023"/>
    </source>
</evidence>
<dbReference type="EMBL" id="LGUP01000166">
    <property type="protein sequence ID" value="KOG25140.1"/>
    <property type="molecule type" value="Genomic_DNA"/>
</dbReference>
<dbReference type="RefSeq" id="WP_017242481.1">
    <property type="nucleotide sequence ID" value="NZ_LGUP01000166.1"/>
</dbReference>
<name>A0A0L8KGY5_STRVR</name>
<feature type="transmembrane region" description="Helical" evidence="1">
    <location>
        <begin position="91"/>
        <end position="112"/>
    </location>
</feature>
<dbReference type="Proteomes" id="UP000037023">
    <property type="component" value="Unassembled WGS sequence"/>
</dbReference>
<feature type="transmembrane region" description="Helical" evidence="1">
    <location>
        <begin position="12"/>
        <end position="40"/>
    </location>
</feature>
<comment type="caution">
    <text evidence="2">The sequence shown here is derived from an EMBL/GenBank/DDBJ whole genome shotgun (WGS) entry which is preliminary data.</text>
</comment>
<reference evidence="2 3" key="1">
    <citation type="submission" date="2015-06" db="EMBL/GenBank/DDBJ databases">
        <authorList>
            <person name="Hoefler B.C."/>
            <person name="Straight P.D."/>
        </authorList>
    </citation>
    <scope>NUCLEOTIDE SEQUENCE [LARGE SCALE GENOMIC DNA]</scope>
    <source>
        <strain evidence="2 3">NRRL 3427</strain>
    </source>
</reference>
<dbReference type="PATRIC" id="fig|1938.6.peg.3921"/>
<feature type="transmembrane region" description="Helical" evidence="1">
    <location>
        <begin position="132"/>
        <end position="154"/>
    </location>
</feature>